<keyword evidence="3" id="KW-1185">Reference proteome</keyword>
<name>A0ABR4AXT8_9LECA</name>
<protein>
    <submittedName>
        <fullName evidence="2">Uncharacterized protein</fullName>
    </submittedName>
</protein>
<comment type="caution">
    <text evidence="2">The sequence shown here is derived from an EMBL/GenBank/DDBJ whole genome shotgun (WGS) entry which is preliminary data.</text>
</comment>
<evidence type="ECO:0000313" key="3">
    <source>
        <dbReference type="Proteomes" id="UP001590951"/>
    </source>
</evidence>
<sequence>MAPSRVSKPRHTAAKALAKHQVTDDDDASQQGYQSAGDDNIVVKMAEKIRIDAKARLQNRRASINKSHEETLKKIEDDTNTAFDEISRRAKQRHKQRMERLYDILRRKSEIETRMIASAKRIDEAYEMAEKALGSALEHRLHDLREP</sequence>
<dbReference type="Proteomes" id="UP001590951">
    <property type="component" value="Unassembled WGS sequence"/>
</dbReference>
<evidence type="ECO:0000313" key="2">
    <source>
        <dbReference type="EMBL" id="KAL2049742.1"/>
    </source>
</evidence>
<reference evidence="2 3" key="1">
    <citation type="submission" date="2024-09" db="EMBL/GenBank/DDBJ databases">
        <title>Rethinking Asexuality: The Enigmatic Case of Functional Sexual Genes in Lepraria (Stereocaulaceae).</title>
        <authorList>
            <person name="Doellman M."/>
            <person name="Sun Y."/>
            <person name="Barcenas-Pena A."/>
            <person name="Lumbsch H.T."/>
            <person name="Grewe F."/>
        </authorList>
    </citation>
    <scope>NUCLEOTIDE SEQUENCE [LARGE SCALE GENOMIC DNA]</scope>
    <source>
        <strain evidence="2 3">Grewe 0041</strain>
    </source>
</reference>
<feature type="region of interest" description="Disordered" evidence="1">
    <location>
        <begin position="1"/>
        <end position="38"/>
    </location>
</feature>
<accession>A0ABR4AXT8</accession>
<organism evidence="2 3">
    <name type="scientific">Lepraria finkii</name>
    <dbReference type="NCBI Taxonomy" id="1340010"/>
    <lineage>
        <taxon>Eukaryota</taxon>
        <taxon>Fungi</taxon>
        <taxon>Dikarya</taxon>
        <taxon>Ascomycota</taxon>
        <taxon>Pezizomycotina</taxon>
        <taxon>Lecanoromycetes</taxon>
        <taxon>OSLEUM clade</taxon>
        <taxon>Lecanoromycetidae</taxon>
        <taxon>Lecanorales</taxon>
        <taxon>Lecanorineae</taxon>
        <taxon>Stereocaulaceae</taxon>
        <taxon>Lepraria</taxon>
    </lineage>
</organism>
<gene>
    <name evidence="2" type="ORF">ABVK25_009965</name>
</gene>
<proteinExistence type="predicted"/>
<dbReference type="EMBL" id="JBHFEH010000058">
    <property type="protein sequence ID" value="KAL2049742.1"/>
    <property type="molecule type" value="Genomic_DNA"/>
</dbReference>
<evidence type="ECO:0000256" key="1">
    <source>
        <dbReference type="SAM" id="MobiDB-lite"/>
    </source>
</evidence>